<protein>
    <submittedName>
        <fullName evidence="2">Uncharacterized protein</fullName>
    </submittedName>
</protein>
<organism evidence="2 3">
    <name type="scientific">Penicillium digitatum</name>
    <name type="common">Green mold</name>
    <dbReference type="NCBI Taxonomy" id="36651"/>
    <lineage>
        <taxon>Eukaryota</taxon>
        <taxon>Fungi</taxon>
        <taxon>Dikarya</taxon>
        <taxon>Ascomycota</taxon>
        <taxon>Pezizomycotina</taxon>
        <taxon>Eurotiomycetes</taxon>
        <taxon>Eurotiomycetidae</taxon>
        <taxon>Eurotiales</taxon>
        <taxon>Aspergillaceae</taxon>
        <taxon>Penicillium</taxon>
    </lineage>
</organism>
<dbReference type="AlphaFoldDB" id="A0A7T6XI59"/>
<feature type="compositionally biased region" description="Basic and acidic residues" evidence="1">
    <location>
        <begin position="28"/>
        <end position="45"/>
    </location>
</feature>
<dbReference type="EMBL" id="CP060774">
    <property type="protein sequence ID" value="QQK41603.1"/>
    <property type="molecule type" value="Genomic_DNA"/>
</dbReference>
<proteinExistence type="predicted"/>
<dbReference type="RefSeq" id="XP_065956150.1">
    <property type="nucleotide sequence ID" value="XM_066100750.1"/>
</dbReference>
<feature type="region of interest" description="Disordered" evidence="1">
    <location>
        <begin position="21"/>
        <end position="45"/>
    </location>
</feature>
<evidence type="ECO:0000313" key="3">
    <source>
        <dbReference type="Proteomes" id="UP000595662"/>
    </source>
</evidence>
<gene>
    <name evidence="2" type="ORF">Pdw03_4457</name>
</gene>
<evidence type="ECO:0000256" key="1">
    <source>
        <dbReference type="SAM" id="MobiDB-lite"/>
    </source>
</evidence>
<dbReference type="Proteomes" id="UP000595662">
    <property type="component" value="Chromosome 1"/>
</dbReference>
<sequence>MLAVFENAWCYHNLINIGNVHPNQLNNTRRDNIGDPKKPKHDDLDRPGHIARAEQVNHTAATGHMLEVQSGTASVSEKDIQRIFYRPCRARVALRFSASGSDEAFAKIPTTQFQQAGYKEDQSSHQSILHGRFRIVAFVLAIKEQSVPDLFK</sequence>
<dbReference type="GeneID" id="90952594"/>
<evidence type="ECO:0000313" key="2">
    <source>
        <dbReference type="EMBL" id="QQK41603.1"/>
    </source>
</evidence>
<reference evidence="2 3" key="1">
    <citation type="submission" date="2020-08" db="EMBL/GenBank/DDBJ databases">
        <title>The completed genome sequence of the pathogenic ascomycete fungus Penicillium digitatum.</title>
        <authorList>
            <person name="Wang M."/>
        </authorList>
    </citation>
    <scope>NUCLEOTIDE SEQUENCE [LARGE SCALE GENOMIC DNA]</scope>
    <source>
        <strain evidence="2 3">PdW03</strain>
    </source>
</reference>
<name>A0A7T6XI59_PENDI</name>
<accession>A0A7T6XI59</accession>